<proteinExistence type="predicted"/>
<evidence type="ECO:0000313" key="2">
    <source>
        <dbReference type="Proteomes" id="UP000315003"/>
    </source>
</evidence>
<accession>A0A517T126</accession>
<reference evidence="1 2" key="1">
    <citation type="submission" date="2019-02" db="EMBL/GenBank/DDBJ databases">
        <title>Deep-cultivation of Planctomycetes and their phenomic and genomic characterization uncovers novel biology.</title>
        <authorList>
            <person name="Wiegand S."/>
            <person name="Jogler M."/>
            <person name="Boedeker C."/>
            <person name="Pinto D."/>
            <person name="Vollmers J."/>
            <person name="Rivas-Marin E."/>
            <person name="Kohn T."/>
            <person name="Peeters S.H."/>
            <person name="Heuer A."/>
            <person name="Rast P."/>
            <person name="Oberbeckmann S."/>
            <person name="Bunk B."/>
            <person name="Jeske O."/>
            <person name="Meyerdierks A."/>
            <person name="Storesund J.E."/>
            <person name="Kallscheuer N."/>
            <person name="Luecker S."/>
            <person name="Lage O.M."/>
            <person name="Pohl T."/>
            <person name="Merkel B.J."/>
            <person name="Hornburger P."/>
            <person name="Mueller R.-W."/>
            <person name="Bruemmer F."/>
            <person name="Labrenz M."/>
            <person name="Spormann A.M."/>
            <person name="Op den Camp H."/>
            <person name="Overmann J."/>
            <person name="Amann R."/>
            <person name="Jetten M.S.M."/>
            <person name="Mascher T."/>
            <person name="Medema M.H."/>
            <person name="Devos D.P."/>
            <person name="Kaster A.-K."/>
            <person name="Ovreas L."/>
            <person name="Rohde M."/>
            <person name="Galperin M.Y."/>
            <person name="Jogler C."/>
        </authorList>
    </citation>
    <scope>NUCLEOTIDE SEQUENCE [LARGE SCALE GENOMIC DNA]</scope>
    <source>
        <strain evidence="1 2">SV_7m_r</strain>
    </source>
</reference>
<sequence>MTDDCVLASTGESLVVDASSAHAVHGESLGCFQSIPLNLARSIADQLECVKTFSGSDQAVSPRGVADWPT</sequence>
<dbReference type="EMBL" id="CP036272">
    <property type="protein sequence ID" value="QDT62088.1"/>
    <property type="molecule type" value="Genomic_DNA"/>
</dbReference>
<keyword evidence="2" id="KW-1185">Reference proteome</keyword>
<protein>
    <submittedName>
        <fullName evidence="1">Uncharacterized protein</fullName>
    </submittedName>
</protein>
<gene>
    <name evidence="1" type="ORF">SV7mr_46350</name>
</gene>
<evidence type="ECO:0000313" key="1">
    <source>
        <dbReference type="EMBL" id="QDT62088.1"/>
    </source>
</evidence>
<dbReference type="Proteomes" id="UP000315003">
    <property type="component" value="Chromosome"/>
</dbReference>
<dbReference type="AlphaFoldDB" id="A0A517T126"/>
<name>A0A517T126_9BACT</name>
<organism evidence="1 2">
    <name type="scientific">Stieleria bergensis</name>
    <dbReference type="NCBI Taxonomy" id="2528025"/>
    <lineage>
        <taxon>Bacteria</taxon>
        <taxon>Pseudomonadati</taxon>
        <taxon>Planctomycetota</taxon>
        <taxon>Planctomycetia</taxon>
        <taxon>Pirellulales</taxon>
        <taxon>Pirellulaceae</taxon>
        <taxon>Stieleria</taxon>
    </lineage>
</organism>